<evidence type="ECO:0000313" key="2">
    <source>
        <dbReference type="Proteomes" id="UP000214720"/>
    </source>
</evidence>
<name>A0A226WZQ3_CABSO</name>
<protein>
    <recommendedName>
        <fullName evidence="3">Alpha/beta hydrolase</fullName>
    </recommendedName>
</protein>
<evidence type="ECO:0008006" key="3">
    <source>
        <dbReference type="Google" id="ProtNLM"/>
    </source>
</evidence>
<sequence length="54" mass="5940">MIKGLNAIAPAVKFHSKRHRAGKVTTFEFPDCGHAPALMDDAQISVIKDYLLTD</sequence>
<reference evidence="2" key="1">
    <citation type="submission" date="2017-01" db="EMBL/GenBank/DDBJ databases">
        <title>Genome Analysis of Deinococcus marmoris KOPRI26562.</title>
        <authorList>
            <person name="Kim J.H."/>
            <person name="Oh H.-M."/>
        </authorList>
    </citation>
    <scope>NUCLEOTIDE SEQUENCE [LARGE SCALE GENOMIC DNA]</scope>
    <source>
        <strain evidence="2">PAMC 26633</strain>
    </source>
</reference>
<dbReference type="Proteomes" id="UP000214720">
    <property type="component" value="Unassembled WGS sequence"/>
</dbReference>
<evidence type="ECO:0000313" key="1">
    <source>
        <dbReference type="EMBL" id="OXC76662.1"/>
    </source>
</evidence>
<gene>
    <name evidence="1" type="ORF">BSU04_20670</name>
</gene>
<comment type="caution">
    <text evidence="1">The sequence shown here is derived from an EMBL/GenBank/DDBJ whole genome shotgun (WGS) entry which is preliminary data.</text>
</comment>
<dbReference type="AlphaFoldDB" id="A0A226WZQ3"/>
<accession>A0A226WZQ3</accession>
<proteinExistence type="predicted"/>
<organism evidence="1 2">
    <name type="scientific">Caballeronia sordidicola</name>
    <name type="common">Burkholderia sordidicola</name>
    <dbReference type="NCBI Taxonomy" id="196367"/>
    <lineage>
        <taxon>Bacteria</taxon>
        <taxon>Pseudomonadati</taxon>
        <taxon>Pseudomonadota</taxon>
        <taxon>Betaproteobacteria</taxon>
        <taxon>Burkholderiales</taxon>
        <taxon>Burkholderiaceae</taxon>
        <taxon>Caballeronia</taxon>
    </lineage>
</organism>
<dbReference type="EMBL" id="MTHB01000121">
    <property type="protein sequence ID" value="OXC76662.1"/>
    <property type="molecule type" value="Genomic_DNA"/>
</dbReference>